<gene>
    <name evidence="1" type="primary">MNS1_2</name>
    <name evidence="1" type="ORF">DSO57_1027899</name>
</gene>
<evidence type="ECO:0000313" key="2">
    <source>
        <dbReference type="Proteomes" id="UP001165960"/>
    </source>
</evidence>
<keyword evidence="1" id="KW-0378">Hydrolase</keyword>
<keyword evidence="2" id="KW-1185">Reference proteome</keyword>
<keyword evidence="1" id="KW-0326">Glycosidase</keyword>
<protein>
    <submittedName>
        <fullName evidence="1">Mannosyl-oligosaccharide alpha-1,2-mannosidase</fullName>
        <ecNumber evidence="1">3.2.1.113</ecNumber>
    </submittedName>
</protein>
<accession>A0ACC2UMF4</accession>
<dbReference type="EMBL" id="QTSX02000173">
    <property type="protein sequence ID" value="KAJ9087959.1"/>
    <property type="molecule type" value="Genomic_DNA"/>
</dbReference>
<evidence type="ECO:0000313" key="1">
    <source>
        <dbReference type="EMBL" id="KAJ9087959.1"/>
    </source>
</evidence>
<organism evidence="1 2">
    <name type="scientific">Entomophthora muscae</name>
    <dbReference type="NCBI Taxonomy" id="34485"/>
    <lineage>
        <taxon>Eukaryota</taxon>
        <taxon>Fungi</taxon>
        <taxon>Fungi incertae sedis</taxon>
        <taxon>Zoopagomycota</taxon>
        <taxon>Entomophthoromycotina</taxon>
        <taxon>Entomophthoromycetes</taxon>
        <taxon>Entomophthorales</taxon>
        <taxon>Entomophthoraceae</taxon>
        <taxon>Entomophthora</taxon>
    </lineage>
</organism>
<reference evidence="1" key="1">
    <citation type="submission" date="2022-04" db="EMBL/GenBank/DDBJ databases">
        <title>Genome of the entomopathogenic fungus Entomophthora muscae.</title>
        <authorList>
            <person name="Elya C."/>
            <person name="Lovett B.R."/>
            <person name="Lee E."/>
            <person name="Macias A.M."/>
            <person name="Hajek A.E."/>
            <person name="De Bivort B.L."/>
            <person name="Kasson M.T."/>
            <person name="De Fine Licht H.H."/>
            <person name="Stajich J.E."/>
        </authorList>
    </citation>
    <scope>NUCLEOTIDE SEQUENCE</scope>
    <source>
        <strain evidence="1">Berkeley</strain>
    </source>
</reference>
<dbReference type="EC" id="3.2.1.113" evidence="1"/>
<comment type="caution">
    <text evidence="1">The sequence shown here is derived from an EMBL/GenBank/DDBJ whole genome shotgun (WGS) entry which is preliminary data.</text>
</comment>
<dbReference type="Proteomes" id="UP001165960">
    <property type="component" value="Unassembled WGS sequence"/>
</dbReference>
<name>A0ACC2UMF4_9FUNG</name>
<proteinExistence type="predicted"/>
<sequence length="521" mass="58966">MKLKAATPTLVIRIIAGLIVVTGVYLLFINRKFSGAKQVVGASKPSFQYLDANFTTPEIAREKVKLAFLHAWKGYSTYAYGKDEYHPLSKNGEDLLKNGIGFTIVDSLDTIILMGLEDEYNRAKVWIESSLDFNQHGNVNVFETTIRVLGGLLSSYHLKKDAILLEKAVQLGDRLAKGFNTRSGIPIPTINLKTGAHSRESLASTAEATTLQLENKYLSYLTNNRTYWDLSQRVNDIVAKQKSLDGLVPIYISVGTGEFSSDEIRLGSRGDSYYEYLLKQWLITSKMQPEFRTLYDDSMTGVKKHLVGYTNKSNLTFIGEIFLSAPKNLSPKMDHLVCYLAGNLALGATEGLPISSVTLNDRAKEDLDLAERLAETCWYTYTMNPTGLSAEITFFQTQGDKDAYVKRTDSHSLLRPETIESLFILYRITRNEKYRAWGWEMFRAFEKYAKVETGFTNLAKVTQSDPEHQDKVETFFLAETLKYFYLLFSPVDFIPLDTYVFNTEAHPLPKFHPDPSLLMKS</sequence>